<keyword evidence="1" id="KW-0812">Transmembrane</keyword>
<keyword evidence="1" id="KW-1133">Transmembrane helix</keyword>
<accession>A0A2A6RM04</accession>
<comment type="caution">
    <text evidence="2">The sequence shown here is derived from an EMBL/GenBank/DDBJ whole genome shotgun (WGS) entry which is preliminary data.</text>
</comment>
<feature type="transmembrane region" description="Helical" evidence="1">
    <location>
        <begin position="12"/>
        <end position="32"/>
    </location>
</feature>
<organism evidence="2 3">
    <name type="scientific">Candidatus Viridilinea mediisalina</name>
    <dbReference type="NCBI Taxonomy" id="2024553"/>
    <lineage>
        <taxon>Bacteria</taxon>
        <taxon>Bacillati</taxon>
        <taxon>Chloroflexota</taxon>
        <taxon>Chloroflexia</taxon>
        <taxon>Chloroflexales</taxon>
        <taxon>Chloroflexineae</taxon>
        <taxon>Oscillochloridaceae</taxon>
        <taxon>Candidatus Viridilinea</taxon>
    </lineage>
</organism>
<dbReference type="AlphaFoldDB" id="A0A2A6RM04"/>
<evidence type="ECO:0000256" key="1">
    <source>
        <dbReference type="SAM" id="Phobius"/>
    </source>
</evidence>
<sequence length="115" mass="13706">MLPALLISVTRTLLWGAWFIFRPILGWFFILFGIIGMPLPLINGTIFLVIGLMLVGQRNKVVRWTRVHIKIMLARWAALPTPIIGYLGQIALRVSQQMSRQYRRMRWWWRERYHT</sequence>
<dbReference type="RefSeq" id="WP_097643216.1">
    <property type="nucleotide sequence ID" value="NZ_NQWI01000018.1"/>
</dbReference>
<dbReference type="OrthoDB" id="9832917at2"/>
<protein>
    <submittedName>
        <fullName evidence="2">Uncharacterized protein</fullName>
    </submittedName>
</protein>
<dbReference type="EMBL" id="NQWI01000018">
    <property type="protein sequence ID" value="PDW03936.1"/>
    <property type="molecule type" value="Genomic_DNA"/>
</dbReference>
<reference evidence="3" key="1">
    <citation type="submission" date="2017-08" db="EMBL/GenBank/DDBJ databases">
        <authorList>
            <person name="Grouzdev D.S."/>
            <person name="Gaisin V.A."/>
            <person name="Rysina M.S."/>
            <person name="Gorlenko V.M."/>
        </authorList>
    </citation>
    <scope>NUCLEOTIDE SEQUENCE [LARGE SCALE GENOMIC DNA]</scope>
    <source>
        <strain evidence="3">Kir15-3F</strain>
    </source>
</reference>
<keyword evidence="3" id="KW-1185">Reference proteome</keyword>
<evidence type="ECO:0000313" key="2">
    <source>
        <dbReference type="EMBL" id="PDW03936.1"/>
    </source>
</evidence>
<evidence type="ECO:0000313" key="3">
    <source>
        <dbReference type="Proteomes" id="UP000220527"/>
    </source>
</evidence>
<keyword evidence="1" id="KW-0472">Membrane</keyword>
<feature type="transmembrane region" description="Helical" evidence="1">
    <location>
        <begin position="39"/>
        <end position="56"/>
    </location>
</feature>
<name>A0A2A6RM04_9CHLR</name>
<dbReference type="Proteomes" id="UP000220527">
    <property type="component" value="Unassembled WGS sequence"/>
</dbReference>
<gene>
    <name evidence="2" type="ORF">CJ255_06165</name>
</gene>
<proteinExistence type="predicted"/>